<dbReference type="KEGG" id="cgy:CGLY_02285"/>
<accession>X5E628</accession>
<dbReference type="AlphaFoldDB" id="X5E628"/>
<dbReference type="EMBL" id="CP006842">
    <property type="protein sequence ID" value="AHW62905.1"/>
    <property type="molecule type" value="Genomic_DNA"/>
</dbReference>
<dbReference type="Proteomes" id="UP000023703">
    <property type="component" value="Chromosome"/>
</dbReference>
<dbReference type="HOGENOM" id="CLU_055774_2_0_11"/>
<feature type="region of interest" description="Disordered" evidence="1">
    <location>
        <begin position="26"/>
        <end position="62"/>
    </location>
</feature>
<feature type="compositionally biased region" description="Low complexity" evidence="1">
    <location>
        <begin position="34"/>
        <end position="55"/>
    </location>
</feature>
<dbReference type="STRING" id="1404245.CGLY_02285"/>
<dbReference type="InterPro" id="IPR012338">
    <property type="entry name" value="Beta-lactam/transpept-like"/>
</dbReference>
<dbReference type="SUPFAM" id="SSF56601">
    <property type="entry name" value="beta-lactamase/transpeptidase-like"/>
    <property type="match status" value="1"/>
</dbReference>
<sequence length="293" mass="29398">MGWATSGVVAMSLLLTGCVIGDVDRDSSTGTSDAGTVAVTTGPAPTTGGEPGPTADSESLDLPTVPGEAGVVLLDAGDERSGGSLADLSDAAWSTSKVPLAIAALNNAPGDETLAGQMRLAITVSDNDAAEALWASLGGPADAAAAVQDVLRDGGDMTTTVPAEKRRAEFSTFGQTAWTLDDQATFASELRCISGSGPVLDAMGHVSSDQSYGLGRFDGARFKGGWGPGEDGTYLLRQFGLIPAQDGTMVPVAVAATATDGSYESAQGVLDQIVESVWDTVAGAHGVAADGDC</sequence>
<gene>
    <name evidence="2" type="ORF">CGLY_02285</name>
</gene>
<reference evidence="2 3" key="1">
    <citation type="journal article" date="2015" name="Int. J. Syst. Evol. Microbiol.">
        <title>Revisiting Corynebacterium glyciniphilum (ex Kubota et al., 1972) sp. nov., nom. rev., isolated from putrefied banana.</title>
        <authorList>
            <person name="Al-Dilaimi A."/>
            <person name="Bednarz H."/>
            <person name="Lomker A."/>
            <person name="Niehaus K."/>
            <person name="Kalinowski J."/>
            <person name="Ruckert C."/>
        </authorList>
    </citation>
    <scope>NUCLEOTIDE SEQUENCE [LARGE SCALE GENOMIC DNA]</scope>
    <source>
        <strain evidence="2">AJ 3170</strain>
    </source>
</reference>
<name>X5E628_9CORY</name>
<proteinExistence type="predicted"/>
<dbReference type="eggNOG" id="COG2367">
    <property type="taxonomic scope" value="Bacteria"/>
</dbReference>
<organism evidence="2 3">
    <name type="scientific">Corynebacterium glyciniphilum AJ 3170</name>
    <dbReference type="NCBI Taxonomy" id="1404245"/>
    <lineage>
        <taxon>Bacteria</taxon>
        <taxon>Bacillati</taxon>
        <taxon>Actinomycetota</taxon>
        <taxon>Actinomycetes</taxon>
        <taxon>Mycobacteriales</taxon>
        <taxon>Corynebacteriaceae</taxon>
        <taxon>Corynebacterium</taxon>
    </lineage>
</organism>
<evidence type="ECO:0000256" key="1">
    <source>
        <dbReference type="SAM" id="MobiDB-lite"/>
    </source>
</evidence>
<dbReference type="Gene3D" id="3.40.710.10">
    <property type="entry name" value="DD-peptidase/beta-lactamase superfamily"/>
    <property type="match status" value="1"/>
</dbReference>
<keyword evidence="3" id="KW-1185">Reference proteome</keyword>
<evidence type="ECO:0000313" key="3">
    <source>
        <dbReference type="Proteomes" id="UP000023703"/>
    </source>
</evidence>
<evidence type="ECO:0000313" key="2">
    <source>
        <dbReference type="EMBL" id="AHW62905.1"/>
    </source>
</evidence>
<protein>
    <submittedName>
        <fullName evidence="2">Putative secreted protein</fullName>
    </submittedName>
</protein>